<keyword evidence="4" id="KW-1185">Reference proteome</keyword>
<name>A0A372G5I2_9ACTN</name>
<dbReference type="RefSeq" id="WP_117226231.1">
    <property type="nucleotide sequence ID" value="NZ_CP061725.1"/>
</dbReference>
<dbReference type="EMBL" id="QVFU01000001">
    <property type="protein sequence ID" value="RFS48301.1"/>
    <property type="molecule type" value="Genomic_DNA"/>
</dbReference>
<gene>
    <name evidence="3" type="ORF">D0Q02_02125</name>
</gene>
<feature type="domain" description="DUF397" evidence="2">
    <location>
        <begin position="6"/>
        <end position="57"/>
    </location>
</feature>
<evidence type="ECO:0000256" key="1">
    <source>
        <dbReference type="SAM" id="MobiDB-lite"/>
    </source>
</evidence>
<proteinExistence type="predicted"/>
<dbReference type="OrthoDB" id="4560027at2"/>
<evidence type="ECO:0000259" key="2">
    <source>
        <dbReference type="Pfam" id="PF04149"/>
    </source>
</evidence>
<comment type="caution">
    <text evidence="3">The sequence shown here is derived from an EMBL/GenBank/DDBJ whole genome shotgun (WGS) entry which is preliminary data.</text>
</comment>
<dbReference type="Proteomes" id="UP000262621">
    <property type="component" value="Unassembled WGS sequence"/>
</dbReference>
<dbReference type="AlphaFoldDB" id="A0A372G5I2"/>
<feature type="region of interest" description="Disordered" evidence="1">
    <location>
        <begin position="1"/>
        <end position="20"/>
    </location>
</feature>
<protein>
    <submittedName>
        <fullName evidence="3">DUF397 domain-containing protein</fullName>
    </submittedName>
</protein>
<accession>A0A372G5I2</accession>
<organism evidence="3 4">
    <name type="scientific">Micromonospora craniellae</name>
    <dbReference type="NCBI Taxonomy" id="2294034"/>
    <lineage>
        <taxon>Bacteria</taxon>
        <taxon>Bacillati</taxon>
        <taxon>Actinomycetota</taxon>
        <taxon>Actinomycetes</taxon>
        <taxon>Micromonosporales</taxon>
        <taxon>Micromonosporaceae</taxon>
        <taxon>Micromonospora</taxon>
    </lineage>
</organism>
<dbReference type="Pfam" id="PF04149">
    <property type="entry name" value="DUF397"/>
    <property type="match status" value="1"/>
</dbReference>
<reference evidence="3 4" key="1">
    <citation type="submission" date="2018-08" db="EMBL/GenBank/DDBJ databases">
        <title>Verrucosispora craniellae sp. nov., isolated from a marine sponge in the South China Sea.</title>
        <authorList>
            <person name="Li L."/>
            <person name="Lin H.W."/>
        </authorList>
    </citation>
    <scope>NUCLEOTIDE SEQUENCE [LARGE SCALE GENOMIC DNA]</scope>
    <source>
        <strain evidence="3 4">LHW63014</strain>
    </source>
</reference>
<evidence type="ECO:0000313" key="4">
    <source>
        <dbReference type="Proteomes" id="UP000262621"/>
    </source>
</evidence>
<evidence type="ECO:0000313" key="3">
    <source>
        <dbReference type="EMBL" id="RFS48301.1"/>
    </source>
</evidence>
<dbReference type="InterPro" id="IPR007278">
    <property type="entry name" value="DUF397"/>
</dbReference>
<sequence length="63" mass="7251">MTLGQEWRKSTRSGDNGNCVELRDMEGRVEMRDSKDPTGPILGFEYDVFASFMDDVKAGWFDR</sequence>